<keyword evidence="2" id="KW-0496">Mitochondrion</keyword>
<dbReference type="GeneID" id="11540585"/>
<reference evidence="2" key="1">
    <citation type="journal article" date="2011" name="BMC Genomics">
        <title>The complete mitochondrial genome of Flustra foliacea (Ectoprocta, Cheilostomata) - compositional bias affects phylogenetic analyses of lophotrochozoan relationships.</title>
        <authorList>
            <person name="Nesnidal M.P."/>
            <person name="Helmkampf M."/>
            <person name="Bruchhaus I."/>
            <person name="Hausdorf B."/>
        </authorList>
    </citation>
    <scope>NUCLEOTIDE SEQUENCE</scope>
</reference>
<dbReference type="EMBL" id="JQ061319">
    <property type="protein sequence ID" value="AEX16054.1"/>
    <property type="molecule type" value="Genomic_DNA"/>
</dbReference>
<dbReference type="AlphaFoldDB" id="H2EST6"/>
<proteinExistence type="predicted"/>
<geneLocation type="mitochondrion" evidence="2"/>
<evidence type="ECO:0000256" key="1">
    <source>
        <dbReference type="SAM" id="Phobius"/>
    </source>
</evidence>
<sequence length="36" mass="4144">MPHLSPIFWNLLLVGLFIMVCLKTLQLESDKPSCKK</sequence>
<accession>H2EST6</accession>
<organism evidence="2">
    <name type="scientific">Flustra foliacea</name>
    <name type="common">greater hornwrack</name>
    <dbReference type="NCBI Taxonomy" id="478208"/>
    <lineage>
        <taxon>Eukaryota</taxon>
        <taxon>Metazoa</taxon>
        <taxon>Spiralia</taxon>
        <taxon>Lophotrochozoa</taxon>
        <taxon>Bryozoa</taxon>
        <taxon>Gymnolaemata</taxon>
        <taxon>Cheilostomatida</taxon>
        <taxon>Flustrina</taxon>
        <taxon>Flustroidea</taxon>
        <taxon>Flustridae</taxon>
        <taxon>Flustra</taxon>
    </lineage>
</organism>
<dbReference type="CTD" id="4509"/>
<keyword evidence="1" id="KW-0812">Transmembrane</keyword>
<evidence type="ECO:0000313" key="2">
    <source>
        <dbReference type="EMBL" id="AEX16054.1"/>
    </source>
</evidence>
<name>H2EST6_9BILA</name>
<feature type="transmembrane region" description="Helical" evidence="1">
    <location>
        <begin position="6"/>
        <end position="25"/>
    </location>
</feature>
<keyword evidence="1" id="KW-0472">Membrane</keyword>
<gene>
    <name evidence="2" type="primary">ATP8</name>
</gene>
<dbReference type="RefSeq" id="YP_005089249.1">
    <property type="nucleotide sequence ID" value="NC_016722.1"/>
</dbReference>
<keyword evidence="1" id="KW-1133">Transmembrane helix</keyword>
<protein>
    <submittedName>
        <fullName evidence="2">ATP synthase F0 subunit 8</fullName>
    </submittedName>
</protein>